<dbReference type="GO" id="GO:0047974">
    <property type="term" value="F:guanosine deaminase activity"/>
    <property type="evidence" value="ECO:0007669"/>
    <property type="project" value="TreeGrafter"/>
</dbReference>
<dbReference type="AlphaFoldDB" id="A0A916VGA5"/>
<dbReference type="Pfam" id="PF00383">
    <property type="entry name" value="dCMP_cyt_deam_1"/>
    <property type="match status" value="1"/>
</dbReference>
<name>A0A916VGA5_9BACL</name>
<protein>
    <submittedName>
        <fullName evidence="6">Guanine deaminase</fullName>
    </submittedName>
</protein>
<dbReference type="PANTHER" id="PTHR11079">
    <property type="entry name" value="CYTOSINE DEAMINASE FAMILY MEMBER"/>
    <property type="match status" value="1"/>
</dbReference>
<dbReference type="SUPFAM" id="SSF53927">
    <property type="entry name" value="Cytidine deaminase-like"/>
    <property type="match status" value="1"/>
</dbReference>
<dbReference type="FunFam" id="3.40.140.10:FF:000011">
    <property type="entry name" value="tRNA-specific adenosine deaminase"/>
    <property type="match status" value="1"/>
</dbReference>
<dbReference type="PANTHER" id="PTHR11079:SF161">
    <property type="entry name" value="CMP_DCMP-TYPE DEAMINASE DOMAIN-CONTAINING PROTEIN"/>
    <property type="match status" value="1"/>
</dbReference>
<evidence type="ECO:0000256" key="1">
    <source>
        <dbReference type="ARBA" id="ARBA00006576"/>
    </source>
</evidence>
<reference evidence="6" key="1">
    <citation type="submission" date="2020-08" db="EMBL/GenBank/DDBJ databases">
        <authorList>
            <person name="Uke A."/>
            <person name="Chhe C."/>
            <person name="Baramee S."/>
            <person name="Kosugi A."/>
        </authorList>
    </citation>
    <scope>NUCLEOTIDE SEQUENCE</scope>
    <source>
        <strain evidence="6">DA-C8</strain>
    </source>
</reference>
<evidence type="ECO:0000256" key="2">
    <source>
        <dbReference type="ARBA" id="ARBA00022723"/>
    </source>
</evidence>
<dbReference type="InterPro" id="IPR002125">
    <property type="entry name" value="CMP_dCMP_dom"/>
</dbReference>
<accession>A0A916VGA5</accession>
<dbReference type="PROSITE" id="PS00903">
    <property type="entry name" value="CYT_DCMP_DEAMINASES_1"/>
    <property type="match status" value="1"/>
</dbReference>
<gene>
    <name evidence="6" type="primary">guaD</name>
    <name evidence="6" type="ORF">PRECH8_06360</name>
</gene>
<evidence type="ECO:0000313" key="7">
    <source>
        <dbReference type="Proteomes" id="UP000654993"/>
    </source>
</evidence>
<dbReference type="Gene3D" id="3.40.140.10">
    <property type="entry name" value="Cytidine Deaminase, domain 2"/>
    <property type="match status" value="1"/>
</dbReference>
<dbReference type="Proteomes" id="UP000654993">
    <property type="component" value="Unassembled WGS sequence"/>
</dbReference>
<comment type="similarity">
    <text evidence="1">Belongs to the cytidine and deoxycytidylate deaminase family.</text>
</comment>
<dbReference type="GO" id="GO:0006152">
    <property type="term" value="P:purine nucleoside catabolic process"/>
    <property type="evidence" value="ECO:0007669"/>
    <property type="project" value="TreeGrafter"/>
</dbReference>
<keyword evidence="4" id="KW-0862">Zinc</keyword>
<evidence type="ECO:0000256" key="4">
    <source>
        <dbReference type="ARBA" id="ARBA00022833"/>
    </source>
</evidence>
<organism evidence="6 7">
    <name type="scientific">Insulibacter thermoxylanivorax</name>
    <dbReference type="NCBI Taxonomy" id="2749268"/>
    <lineage>
        <taxon>Bacteria</taxon>
        <taxon>Bacillati</taxon>
        <taxon>Bacillota</taxon>
        <taxon>Bacilli</taxon>
        <taxon>Bacillales</taxon>
        <taxon>Paenibacillaceae</taxon>
        <taxon>Insulibacter</taxon>
    </lineage>
</organism>
<dbReference type="CDD" id="cd01285">
    <property type="entry name" value="nucleoside_deaminase"/>
    <property type="match status" value="1"/>
</dbReference>
<keyword evidence="3" id="KW-0378">Hydrolase</keyword>
<sequence>MRDGGEMTAHEKWIQETIELAIKNVHAGTGGPFGAIVVKDGQIVGRGRNQVTSLNDPTAHAEVQAIRDACRNLNTYQLTDCIIYSSCEPCPMCIGAIYWSRPKAVYFAATKHDAADAGFDDQFIYEQIALPLEERSIKMQQLTTDGHTKPFEVWKQIPNKLEY</sequence>
<comment type="caution">
    <text evidence="6">The sequence shown here is derived from an EMBL/GenBank/DDBJ whole genome shotgun (WGS) entry which is preliminary data.</text>
</comment>
<evidence type="ECO:0000259" key="5">
    <source>
        <dbReference type="PROSITE" id="PS51747"/>
    </source>
</evidence>
<evidence type="ECO:0000313" key="6">
    <source>
        <dbReference type="EMBL" id="GFR37340.1"/>
    </source>
</evidence>
<dbReference type="GO" id="GO:0008270">
    <property type="term" value="F:zinc ion binding"/>
    <property type="evidence" value="ECO:0007669"/>
    <property type="project" value="InterPro"/>
</dbReference>
<dbReference type="EMBL" id="BMAQ01000005">
    <property type="protein sequence ID" value="GFR37340.1"/>
    <property type="molecule type" value="Genomic_DNA"/>
</dbReference>
<dbReference type="InterPro" id="IPR016192">
    <property type="entry name" value="APOBEC/CMP_deaminase_Zn-bd"/>
</dbReference>
<dbReference type="PROSITE" id="PS51747">
    <property type="entry name" value="CYT_DCMP_DEAMINASES_2"/>
    <property type="match status" value="1"/>
</dbReference>
<proteinExistence type="inferred from homology"/>
<evidence type="ECO:0000256" key="3">
    <source>
        <dbReference type="ARBA" id="ARBA00022801"/>
    </source>
</evidence>
<keyword evidence="2" id="KW-0479">Metal-binding</keyword>
<keyword evidence="7" id="KW-1185">Reference proteome</keyword>
<feature type="domain" description="CMP/dCMP-type deaminase" evidence="5">
    <location>
        <begin position="8"/>
        <end position="132"/>
    </location>
</feature>
<reference evidence="6" key="2">
    <citation type="journal article" date="2021" name="Data Brief">
        <title>Draft genome sequence data of the facultative, thermophilic, xylanolytic bacterium Paenibacillus sp. strain DA-C8.</title>
        <authorList>
            <person name="Chhe C."/>
            <person name="Uke A."/>
            <person name="Baramee S."/>
            <person name="Ungkulpasvich U."/>
            <person name="Tachaapaikoon C."/>
            <person name="Pason P."/>
            <person name="Waeonukul R."/>
            <person name="Ratanakhanokchai K."/>
            <person name="Kosugi A."/>
        </authorList>
    </citation>
    <scope>NUCLEOTIDE SEQUENCE</scope>
    <source>
        <strain evidence="6">DA-C8</strain>
    </source>
</reference>
<dbReference type="InterPro" id="IPR016193">
    <property type="entry name" value="Cytidine_deaminase-like"/>
</dbReference>